<dbReference type="Pfam" id="PF01741">
    <property type="entry name" value="MscL"/>
    <property type="match status" value="1"/>
</dbReference>
<keyword evidence="3 10" id="KW-0813">Transport</keyword>
<protein>
    <recommendedName>
        <fullName evidence="10">Large-conductance mechanosensitive channel</fullName>
    </recommendedName>
</protein>
<comment type="similarity">
    <text evidence="2 10">Belongs to the MscL family.</text>
</comment>
<reference evidence="11 12" key="1">
    <citation type="submission" date="2021-04" db="EMBL/GenBank/DDBJ databases">
        <authorList>
            <person name="Ivanova A."/>
        </authorList>
    </citation>
    <scope>NUCLEOTIDE SEQUENCE [LARGE SCALE GENOMIC DNA]</scope>
    <source>
        <strain evidence="11 12">G18</strain>
    </source>
</reference>
<evidence type="ECO:0000256" key="6">
    <source>
        <dbReference type="ARBA" id="ARBA00022989"/>
    </source>
</evidence>
<dbReference type="NCBIfam" id="TIGR00220">
    <property type="entry name" value="mscL"/>
    <property type="match status" value="1"/>
</dbReference>
<dbReference type="InterPro" id="IPR036019">
    <property type="entry name" value="MscL_channel"/>
</dbReference>
<dbReference type="Proteomes" id="UP000676565">
    <property type="component" value="Unassembled WGS sequence"/>
</dbReference>
<dbReference type="SUPFAM" id="SSF81330">
    <property type="entry name" value="Gated mechanosensitive channel"/>
    <property type="match status" value="1"/>
</dbReference>
<comment type="subunit">
    <text evidence="10">Homopentamer.</text>
</comment>
<comment type="subcellular location">
    <subcellularLocation>
        <location evidence="1 10">Cell membrane</location>
        <topology evidence="1 10">Multi-pass membrane protein</topology>
    </subcellularLocation>
</comment>
<dbReference type="EMBL" id="JAGKQQ010000001">
    <property type="protein sequence ID" value="MBP3957556.1"/>
    <property type="molecule type" value="Genomic_DNA"/>
</dbReference>
<evidence type="ECO:0000256" key="1">
    <source>
        <dbReference type="ARBA" id="ARBA00004651"/>
    </source>
</evidence>
<dbReference type="InterPro" id="IPR001185">
    <property type="entry name" value="MS_channel"/>
</dbReference>
<dbReference type="RefSeq" id="WP_210656730.1">
    <property type="nucleotide sequence ID" value="NZ_JAGKQQ010000001.1"/>
</dbReference>
<organism evidence="11 12">
    <name type="scientific">Gemmata palustris</name>
    <dbReference type="NCBI Taxonomy" id="2822762"/>
    <lineage>
        <taxon>Bacteria</taxon>
        <taxon>Pseudomonadati</taxon>
        <taxon>Planctomycetota</taxon>
        <taxon>Planctomycetia</taxon>
        <taxon>Gemmatales</taxon>
        <taxon>Gemmataceae</taxon>
        <taxon>Gemmata</taxon>
    </lineage>
</organism>
<evidence type="ECO:0000256" key="2">
    <source>
        <dbReference type="ARBA" id="ARBA00007254"/>
    </source>
</evidence>
<keyword evidence="5 10" id="KW-0812">Transmembrane</keyword>
<dbReference type="InterPro" id="IPR037673">
    <property type="entry name" value="MSC/AndL"/>
</dbReference>
<feature type="transmembrane region" description="Helical" evidence="10">
    <location>
        <begin position="12"/>
        <end position="34"/>
    </location>
</feature>
<name>A0ABS5BV11_9BACT</name>
<keyword evidence="7 10" id="KW-0406">Ion transport</keyword>
<evidence type="ECO:0000313" key="12">
    <source>
        <dbReference type="Proteomes" id="UP000676565"/>
    </source>
</evidence>
<evidence type="ECO:0000313" key="11">
    <source>
        <dbReference type="EMBL" id="MBP3957556.1"/>
    </source>
</evidence>
<keyword evidence="9 10" id="KW-0407">Ion channel</keyword>
<comment type="caution">
    <text evidence="11">The sequence shown here is derived from an EMBL/GenBank/DDBJ whole genome shotgun (WGS) entry which is preliminary data.</text>
</comment>
<keyword evidence="4 10" id="KW-1003">Cell membrane</keyword>
<comment type="function">
    <text evidence="10">Channel that opens in response to stretch forces in the membrane lipid bilayer. May participate in the regulation of osmotic pressure changes within the cell.</text>
</comment>
<sequence length="137" mass="14934">MRSFFDEFKKFILRGNVVDLAVGIVIGTAFGKIVESLVRDIFMPIVGLATGGFDVSAQSVTLYKDAKLAWGAFAQTLITFVIVGFCMFLVVKGMNALHKYLLKDDEAKPAEVPPTEKLLTEIRDLLKQSAPPAPPGT</sequence>
<keyword evidence="8 10" id="KW-0472">Membrane</keyword>
<dbReference type="HAMAP" id="MF_00115">
    <property type="entry name" value="MscL"/>
    <property type="match status" value="1"/>
</dbReference>
<dbReference type="PROSITE" id="PS01327">
    <property type="entry name" value="MSCL"/>
    <property type="match status" value="1"/>
</dbReference>
<dbReference type="Gene3D" id="1.10.1200.120">
    <property type="entry name" value="Large-conductance mechanosensitive channel, MscL, domain 1"/>
    <property type="match status" value="1"/>
</dbReference>
<evidence type="ECO:0000256" key="8">
    <source>
        <dbReference type="ARBA" id="ARBA00023136"/>
    </source>
</evidence>
<gene>
    <name evidence="10 11" type="primary">mscL</name>
    <name evidence="11" type="ORF">J8F10_20095</name>
</gene>
<feature type="transmembrane region" description="Helical" evidence="10">
    <location>
        <begin position="68"/>
        <end position="91"/>
    </location>
</feature>
<dbReference type="InterPro" id="IPR019823">
    <property type="entry name" value="Mechanosensitive_channel_CS"/>
</dbReference>
<evidence type="ECO:0000256" key="9">
    <source>
        <dbReference type="ARBA" id="ARBA00023303"/>
    </source>
</evidence>
<evidence type="ECO:0000256" key="5">
    <source>
        <dbReference type="ARBA" id="ARBA00022692"/>
    </source>
</evidence>
<proteinExistence type="inferred from homology"/>
<keyword evidence="12" id="KW-1185">Reference proteome</keyword>
<dbReference type="PANTHER" id="PTHR30266">
    <property type="entry name" value="MECHANOSENSITIVE CHANNEL MSCL"/>
    <property type="match status" value="1"/>
</dbReference>
<keyword evidence="6 10" id="KW-1133">Transmembrane helix</keyword>
<evidence type="ECO:0000256" key="3">
    <source>
        <dbReference type="ARBA" id="ARBA00022448"/>
    </source>
</evidence>
<evidence type="ECO:0000256" key="10">
    <source>
        <dbReference type="HAMAP-Rule" id="MF_00115"/>
    </source>
</evidence>
<dbReference type="PRINTS" id="PR01264">
    <property type="entry name" value="MECHCHANNEL"/>
</dbReference>
<evidence type="ECO:0000256" key="4">
    <source>
        <dbReference type="ARBA" id="ARBA00022475"/>
    </source>
</evidence>
<dbReference type="PANTHER" id="PTHR30266:SF2">
    <property type="entry name" value="LARGE-CONDUCTANCE MECHANOSENSITIVE CHANNEL"/>
    <property type="match status" value="1"/>
</dbReference>
<accession>A0ABS5BV11</accession>
<evidence type="ECO:0000256" key="7">
    <source>
        <dbReference type="ARBA" id="ARBA00023065"/>
    </source>
</evidence>